<evidence type="ECO:0000313" key="3">
    <source>
        <dbReference type="EMBL" id="KAG9276446.1"/>
    </source>
</evidence>
<keyword evidence="1" id="KW-0472">Membrane</keyword>
<comment type="caution">
    <text evidence="3">The sequence shown here is derived from an EMBL/GenBank/DDBJ whole genome shotgun (WGS) entry which is preliminary data.</text>
</comment>
<accession>A0A8T2M4B4</accession>
<feature type="transmembrane region" description="Helical" evidence="1">
    <location>
        <begin position="281"/>
        <end position="298"/>
    </location>
</feature>
<evidence type="ECO:0000256" key="1">
    <source>
        <dbReference type="SAM" id="Phobius"/>
    </source>
</evidence>
<dbReference type="KEGG" id="amex:103030344"/>
<keyword evidence="2" id="KW-0732">Signal</keyword>
<reference evidence="3 4" key="1">
    <citation type="submission" date="2021-07" db="EMBL/GenBank/DDBJ databases">
        <authorList>
            <person name="Imarazene B."/>
            <person name="Zahm M."/>
            <person name="Klopp C."/>
            <person name="Cabau C."/>
            <person name="Beille S."/>
            <person name="Jouanno E."/>
            <person name="Castinel A."/>
            <person name="Lluch J."/>
            <person name="Gil L."/>
            <person name="Kuchtly C."/>
            <person name="Lopez Roques C."/>
            <person name="Donnadieu C."/>
            <person name="Parrinello H."/>
            <person name="Journot L."/>
            <person name="Du K."/>
            <person name="Schartl M."/>
            <person name="Retaux S."/>
            <person name="Guiguen Y."/>
        </authorList>
    </citation>
    <scope>NUCLEOTIDE SEQUENCE [LARGE SCALE GENOMIC DNA]</scope>
    <source>
        <strain evidence="3">Pach_M1</strain>
        <tissue evidence="3">Testis</tissue>
    </source>
</reference>
<organism evidence="3 4">
    <name type="scientific">Astyanax mexicanus</name>
    <name type="common">Blind cave fish</name>
    <name type="synonym">Astyanax fasciatus mexicanus</name>
    <dbReference type="NCBI Taxonomy" id="7994"/>
    <lineage>
        <taxon>Eukaryota</taxon>
        <taxon>Metazoa</taxon>
        <taxon>Chordata</taxon>
        <taxon>Craniata</taxon>
        <taxon>Vertebrata</taxon>
        <taxon>Euteleostomi</taxon>
        <taxon>Actinopterygii</taxon>
        <taxon>Neopterygii</taxon>
        <taxon>Teleostei</taxon>
        <taxon>Ostariophysi</taxon>
        <taxon>Characiformes</taxon>
        <taxon>Characoidei</taxon>
        <taxon>Acestrorhamphidae</taxon>
        <taxon>Acestrorhamphinae</taxon>
        <taxon>Astyanax</taxon>
    </lineage>
</organism>
<gene>
    <name evidence="3" type="ORF">AMEX_G8760</name>
</gene>
<dbReference type="AlphaFoldDB" id="A0A8T2M4B4"/>
<dbReference type="EMBL" id="JAICCE010000006">
    <property type="protein sequence ID" value="KAG9276446.1"/>
    <property type="molecule type" value="Genomic_DNA"/>
</dbReference>
<proteinExistence type="predicted"/>
<feature type="chain" id="PRO_5035925326" evidence="2">
    <location>
        <begin position="30"/>
        <end position="303"/>
    </location>
</feature>
<evidence type="ECO:0000256" key="2">
    <source>
        <dbReference type="SAM" id="SignalP"/>
    </source>
</evidence>
<keyword evidence="1" id="KW-1133">Transmembrane helix</keyword>
<keyword evidence="1" id="KW-0812">Transmembrane</keyword>
<sequence length="303" mass="32358">MTRMGSSPWSGGVLLFLILLISLPLIVMGQSTISSDSTTNMDDTATTAITTMISINSSTIFPVPGSNNTNMSMIYCRVFTCNVSQCYNTYLNTNATMCASPGMFCELRRDDPMRYSVNCVPVCRTSCNGSQINCSVSCCDSDICLNSTIANLTNLMPPMIPTTAPTTANTTTTTTTSPTTTTAANNGKKCNKVSCTGDICYQSNLATMLCPPTQHYCMLKKATSGTVMTWTAGCSEDCRKETACSATVTTCFLECCNATTTASCLKMTGVLNMPSSATRGLFSPMLLIISSLLFWLLSRVTSA</sequence>
<protein>
    <submittedName>
        <fullName evidence="3">Integumentary mucin C.1-like</fullName>
    </submittedName>
</protein>
<dbReference type="Proteomes" id="UP000752171">
    <property type="component" value="Unassembled WGS sequence"/>
</dbReference>
<evidence type="ECO:0000313" key="4">
    <source>
        <dbReference type="Proteomes" id="UP000752171"/>
    </source>
</evidence>
<name>A0A8T2M4B4_ASTMX</name>
<feature type="signal peptide" evidence="2">
    <location>
        <begin position="1"/>
        <end position="29"/>
    </location>
</feature>